<evidence type="ECO:0000256" key="1">
    <source>
        <dbReference type="ARBA" id="ARBA00022801"/>
    </source>
</evidence>
<dbReference type="SUPFAM" id="SSF63829">
    <property type="entry name" value="Calcium-dependent phosphotriesterase"/>
    <property type="match status" value="1"/>
</dbReference>
<sequence>ELHQPRFTLITKGLAGAEGPVFDTKGRFYAVAPLEQASNDGSAGKLYRIELETGDKHVVCTPHVEGFGGKPNGSISDKDDCIWCADMRLGLVKFDPGDNSCKIYGKVDSSGNPLNGANDLVFDDDGNLWFTGPGSPVAPAKEDMVTIFEVPSGKLYCLPKGEDVPVLADDNLRFPNGLAVQGKVLLVGVTVTKEILAYDIIGAGKLTNRRLWAKVPIGETDGPDGMDFDVMGRLLVANHGGSHIEVYPPDGGNAPIIRIRCPFEAPSNLHFRQNSNVCYVTEHSNDALWSFEWECRGAAMYCDKIRIDFF</sequence>
<feature type="domain" description="SMP-30/Gluconolactonase/LRE-like region" evidence="2">
    <location>
        <begin position="17"/>
        <end position="281"/>
    </location>
</feature>
<name>F6SZL1_CIOIN</name>
<keyword evidence="4" id="KW-1185">Reference proteome</keyword>
<dbReference type="Proteomes" id="UP000008144">
    <property type="component" value="Chromosome 7"/>
</dbReference>
<dbReference type="OMA" id="PIIRIRC"/>
<dbReference type="Gene3D" id="2.120.10.30">
    <property type="entry name" value="TolB, C-terminal domain"/>
    <property type="match status" value="1"/>
</dbReference>
<evidence type="ECO:0000259" key="2">
    <source>
        <dbReference type="Pfam" id="PF08450"/>
    </source>
</evidence>
<reference evidence="3" key="3">
    <citation type="submission" date="2025-08" db="UniProtKB">
        <authorList>
            <consortium name="Ensembl"/>
        </authorList>
    </citation>
    <scope>IDENTIFICATION</scope>
</reference>
<evidence type="ECO:0000313" key="3">
    <source>
        <dbReference type="Ensembl" id="ENSCINP00000005892.3"/>
    </source>
</evidence>
<reference evidence="3" key="4">
    <citation type="submission" date="2025-09" db="UniProtKB">
        <authorList>
            <consortium name="Ensembl"/>
        </authorList>
    </citation>
    <scope>IDENTIFICATION</scope>
</reference>
<dbReference type="Pfam" id="PF08450">
    <property type="entry name" value="SGL"/>
    <property type="match status" value="1"/>
</dbReference>
<dbReference type="GO" id="GO:0004341">
    <property type="term" value="F:gluconolactonase activity"/>
    <property type="evidence" value="ECO:0000318"/>
    <property type="project" value="GO_Central"/>
</dbReference>
<dbReference type="Ensembl" id="ENSCINT00000005892.3">
    <property type="protein sequence ID" value="ENSCINP00000005892.3"/>
    <property type="gene ID" value="ENSCING00000002896.3"/>
</dbReference>
<evidence type="ECO:0000313" key="4">
    <source>
        <dbReference type="Proteomes" id="UP000008144"/>
    </source>
</evidence>
<organism evidence="3 4">
    <name type="scientific">Ciona intestinalis</name>
    <name type="common">Transparent sea squirt</name>
    <name type="synonym">Ascidia intestinalis</name>
    <dbReference type="NCBI Taxonomy" id="7719"/>
    <lineage>
        <taxon>Eukaryota</taxon>
        <taxon>Metazoa</taxon>
        <taxon>Chordata</taxon>
        <taxon>Tunicata</taxon>
        <taxon>Ascidiacea</taxon>
        <taxon>Phlebobranchia</taxon>
        <taxon>Cionidae</taxon>
        <taxon>Ciona</taxon>
    </lineage>
</organism>
<dbReference type="PANTHER" id="PTHR47572">
    <property type="entry name" value="LIPOPROTEIN-RELATED"/>
    <property type="match status" value="1"/>
</dbReference>
<dbReference type="InterPro" id="IPR013658">
    <property type="entry name" value="SGL"/>
</dbReference>
<dbReference type="STRING" id="7719.ENSCINP00000005892"/>
<reference evidence="3" key="2">
    <citation type="journal article" date="2008" name="Genome Biol.">
        <title>Improved genome assembly and evidence-based global gene model set for the chordate Ciona intestinalis: new insight into intron and operon populations.</title>
        <authorList>
            <person name="Satou Y."/>
            <person name="Mineta K."/>
            <person name="Ogasawara M."/>
            <person name="Sasakura Y."/>
            <person name="Shoguchi E."/>
            <person name="Ueno K."/>
            <person name="Yamada L."/>
            <person name="Matsumoto J."/>
            <person name="Wasserscheid J."/>
            <person name="Dewar K."/>
            <person name="Wiley G.B."/>
            <person name="Macmil S.L."/>
            <person name="Roe B.A."/>
            <person name="Zeller R.W."/>
            <person name="Hastings K.E."/>
            <person name="Lemaire P."/>
            <person name="Lindquist E."/>
            <person name="Endo T."/>
            <person name="Hotta K."/>
            <person name="Inaba K."/>
        </authorList>
    </citation>
    <scope>NUCLEOTIDE SEQUENCE [LARGE SCALE GENOMIC DNA]</scope>
    <source>
        <strain evidence="3">wild type</strain>
    </source>
</reference>
<dbReference type="AlphaFoldDB" id="F6SZL1"/>
<proteinExistence type="predicted"/>
<keyword evidence="1" id="KW-0378">Hydrolase</keyword>
<dbReference type="HOGENOM" id="CLU_881485_0_0_1"/>
<dbReference type="InterPro" id="IPR011042">
    <property type="entry name" value="6-blade_b-propeller_TolB-like"/>
</dbReference>
<dbReference type="PANTHER" id="PTHR47572:SF4">
    <property type="entry name" value="LACTONASE DRP35"/>
    <property type="match status" value="1"/>
</dbReference>
<dbReference type="InterPro" id="IPR051262">
    <property type="entry name" value="SMP-30/CGR1_Lactonase"/>
</dbReference>
<protein>
    <recommendedName>
        <fullName evidence="2">SMP-30/Gluconolactonase/LRE-like region domain-containing protein</fullName>
    </recommendedName>
</protein>
<accession>F6SZL1</accession>
<dbReference type="GeneTree" id="ENSGT00390000012199"/>
<dbReference type="EMBL" id="EAAA01002334">
    <property type="status" value="NOT_ANNOTATED_CDS"/>
    <property type="molecule type" value="Genomic_DNA"/>
</dbReference>
<reference evidence="4" key="1">
    <citation type="journal article" date="2002" name="Science">
        <title>The draft genome of Ciona intestinalis: insights into chordate and vertebrate origins.</title>
        <authorList>
            <person name="Dehal P."/>
            <person name="Satou Y."/>
            <person name="Campbell R.K."/>
            <person name="Chapman J."/>
            <person name="Degnan B."/>
            <person name="De Tomaso A."/>
            <person name="Davidson B."/>
            <person name="Di Gregorio A."/>
            <person name="Gelpke M."/>
            <person name="Goodstein D.M."/>
            <person name="Harafuji N."/>
            <person name="Hastings K.E."/>
            <person name="Ho I."/>
            <person name="Hotta K."/>
            <person name="Huang W."/>
            <person name="Kawashima T."/>
            <person name="Lemaire P."/>
            <person name="Martinez D."/>
            <person name="Meinertzhagen I.A."/>
            <person name="Necula S."/>
            <person name="Nonaka M."/>
            <person name="Putnam N."/>
            <person name="Rash S."/>
            <person name="Saiga H."/>
            <person name="Satake M."/>
            <person name="Terry A."/>
            <person name="Yamada L."/>
            <person name="Wang H.G."/>
            <person name="Awazu S."/>
            <person name="Azumi K."/>
            <person name="Boore J."/>
            <person name="Branno M."/>
            <person name="Chin-Bow S."/>
            <person name="DeSantis R."/>
            <person name="Doyle S."/>
            <person name="Francino P."/>
            <person name="Keys D.N."/>
            <person name="Haga S."/>
            <person name="Hayashi H."/>
            <person name="Hino K."/>
            <person name="Imai K.S."/>
            <person name="Inaba K."/>
            <person name="Kano S."/>
            <person name="Kobayashi K."/>
            <person name="Kobayashi M."/>
            <person name="Lee B.I."/>
            <person name="Makabe K.W."/>
            <person name="Manohar C."/>
            <person name="Matassi G."/>
            <person name="Medina M."/>
            <person name="Mochizuki Y."/>
            <person name="Mount S."/>
            <person name="Morishita T."/>
            <person name="Miura S."/>
            <person name="Nakayama A."/>
            <person name="Nishizaka S."/>
            <person name="Nomoto H."/>
            <person name="Ohta F."/>
            <person name="Oishi K."/>
            <person name="Rigoutsos I."/>
            <person name="Sano M."/>
            <person name="Sasaki A."/>
            <person name="Sasakura Y."/>
            <person name="Shoguchi E."/>
            <person name="Shin-i T."/>
            <person name="Spagnuolo A."/>
            <person name="Stainier D."/>
            <person name="Suzuki M.M."/>
            <person name="Tassy O."/>
            <person name="Takatori N."/>
            <person name="Tokuoka M."/>
            <person name="Yagi K."/>
            <person name="Yoshizaki F."/>
            <person name="Wada S."/>
            <person name="Zhang C."/>
            <person name="Hyatt P.D."/>
            <person name="Larimer F."/>
            <person name="Detter C."/>
            <person name="Doggett N."/>
            <person name="Glavina T."/>
            <person name="Hawkins T."/>
            <person name="Richardson P."/>
            <person name="Lucas S."/>
            <person name="Kohara Y."/>
            <person name="Levine M."/>
            <person name="Satoh N."/>
            <person name="Rokhsar D.S."/>
        </authorList>
    </citation>
    <scope>NUCLEOTIDE SEQUENCE [LARGE SCALE GENOMIC DNA]</scope>
</reference>
<dbReference type="InParanoid" id="F6SZL1"/>